<comment type="caution">
    <text evidence="1">The sequence shown here is derived from an EMBL/GenBank/DDBJ whole genome shotgun (WGS) entry which is preliminary data.</text>
</comment>
<accession>A0A1Y2E3Y4</accession>
<dbReference type="EMBL" id="MCFJ01000005">
    <property type="protein sequence ID" value="ORY66270.1"/>
    <property type="molecule type" value="Genomic_DNA"/>
</dbReference>
<evidence type="ECO:0000313" key="2">
    <source>
        <dbReference type="Proteomes" id="UP000193689"/>
    </source>
</evidence>
<reference evidence="1 2" key="1">
    <citation type="submission" date="2016-07" db="EMBL/GenBank/DDBJ databases">
        <title>Pervasive Adenine N6-methylation of Active Genes in Fungi.</title>
        <authorList>
            <consortium name="DOE Joint Genome Institute"/>
            <person name="Mondo S.J."/>
            <person name="Dannebaum R.O."/>
            <person name="Kuo R.C."/>
            <person name="Labutti K."/>
            <person name="Haridas S."/>
            <person name="Kuo A."/>
            <person name="Salamov A."/>
            <person name="Ahrendt S.R."/>
            <person name="Lipzen A."/>
            <person name="Sullivan W."/>
            <person name="Andreopoulos W.B."/>
            <person name="Clum A."/>
            <person name="Lindquist E."/>
            <person name="Daum C."/>
            <person name="Ramamoorthy G.K."/>
            <person name="Gryganskyi A."/>
            <person name="Culley D."/>
            <person name="Magnuson J.K."/>
            <person name="James T.Y."/>
            <person name="O'Malley M.A."/>
            <person name="Stajich J.E."/>
            <person name="Spatafora J.W."/>
            <person name="Visel A."/>
            <person name="Grigoriev I.V."/>
        </authorList>
    </citation>
    <scope>NUCLEOTIDE SEQUENCE [LARGE SCALE GENOMIC DNA]</scope>
    <source>
        <strain evidence="1 2">CBS 129021</strain>
    </source>
</reference>
<dbReference type="GeneID" id="63776196"/>
<keyword evidence="2" id="KW-1185">Reference proteome</keyword>
<organism evidence="1 2">
    <name type="scientific">Pseudomassariella vexata</name>
    <dbReference type="NCBI Taxonomy" id="1141098"/>
    <lineage>
        <taxon>Eukaryota</taxon>
        <taxon>Fungi</taxon>
        <taxon>Dikarya</taxon>
        <taxon>Ascomycota</taxon>
        <taxon>Pezizomycotina</taxon>
        <taxon>Sordariomycetes</taxon>
        <taxon>Xylariomycetidae</taxon>
        <taxon>Amphisphaeriales</taxon>
        <taxon>Pseudomassariaceae</taxon>
        <taxon>Pseudomassariella</taxon>
    </lineage>
</organism>
<protein>
    <submittedName>
        <fullName evidence="1">Uncharacterized protein</fullName>
    </submittedName>
</protein>
<dbReference type="RefSeq" id="XP_040717234.1">
    <property type="nucleotide sequence ID" value="XM_040859984.1"/>
</dbReference>
<dbReference type="Proteomes" id="UP000193689">
    <property type="component" value="Unassembled WGS sequence"/>
</dbReference>
<gene>
    <name evidence="1" type="ORF">BCR38DRAFT_429757</name>
</gene>
<sequence>MPTAMLLQNTLAKNPVKILTNVTEATAAVGEGGPKKLKKNKAPTAQIEPHQFSYPFFFQTTTTQRAKKSNTWTRIGIALPMKRSAIWTKSTATSSLITARRRDANGIKDSMHRLVGHDGLSEGDAIVAGCQVTAWTEGDSTE</sequence>
<dbReference type="AlphaFoldDB" id="A0A1Y2E3Y4"/>
<dbReference type="InParanoid" id="A0A1Y2E3Y4"/>
<name>A0A1Y2E3Y4_9PEZI</name>
<proteinExistence type="predicted"/>
<evidence type="ECO:0000313" key="1">
    <source>
        <dbReference type="EMBL" id="ORY66270.1"/>
    </source>
</evidence>